<reference evidence="4 5" key="1">
    <citation type="journal article" date="2024" name="ISME J.">
        <title>Tailless and filamentous prophages are predominant in marine Vibrio.</title>
        <authorList>
            <person name="Steensen K."/>
            <person name="Seneca J."/>
            <person name="Bartlau N."/>
            <person name="Yu X.A."/>
            <person name="Hussain F.A."/>
            <person name="Polz M.F."/>
        </authorList>
    </citation>
    <scope>NUCLEOTIDE SEQUENCE [LARGE SCALE GENOMIC DNA]</scope>
    <source>
        <strain evidence="4 5">10N.222.51.A1</strain>
    </source>
</reference>
<sequence>MEIRRICSDDLDGFWELWQGVYDEGVYLRSPPPPKDKIEVVLNKITKQQIPQFIAIVDNKVVASIEAFPGTMCGMDTDEIGFVGAQVHADFRGQGIAKRLLETVLMDSQRFGFKELRLDVYKSNVVAQNLYEKFGFKYTGLNSEVIFEAGRKETSRNMSLSLAQA</sequence>
<keyword evidence="2" id="KW-0012">Acyltransferase</keyword>
<dbReference type="PANTHER" id="PTHR43420:SF47">
    <property type="entry name" value="N-ACETYLTRANSFERASE DOMAIN-CONTAINING PROTEIN"/>
    <property type="match status" value="1"/>
</dbReference>
<feature type="domain" description="N-acetyltransferase" evidence="3">
    <location>
        <begin position="1"/>
        <end position="163"/>
    </location>
</feature>
<dbReference type="Gene3D" id="3.40.630.30">
    <property type="match status" value="1"/>
</dbReference>
<evidence type="ECO:0000259" key="3">
    <source>
        <dbReference type="PROSITE" id="PS51186"/>
    </source>
</evidence>
<protein>
    <submittedName>
        <fullName evidence="4">N-acetyltransferase family protein</fullName>
    </submittedName>
</protein>
<comment type="caution">
    <text evidence="4">The sequence shown here is derived from an EMBL/GenBank/DDBJ whole genome shotgun (WGS) entry which is preliminary data.</text>
</comment>
<organism evidence="4 5">
    <name type="scientific">Vibrio gallaecicus</name>
    <dbReference type="NCBI Taxonomy" id="552386"/>
    <lineage>
        <taxon>Bacteria</taxon>
        <taxon>Pseudomonadati</taxon>
        <taxon>Pseudomonadota</taxon>
        <taxon>Gammaproteobacteria</taxon>
        <taxon>Vibrionales</taxon>
        <taxon>Vibrionaceae</taxon>
        <taxon>Vibrio</taxon>
    </lineage>
</organism>
<dbReference type="Proteomes" id="UP001570417">
    <property type="component" value="Unassembled WGS sequence"/>
</dbReference>
<dbReference type="PROSITE" id="PS51186">
    <property type="entry name" value="GNAT"/>
    <property type="match status" value="1"/>
</dbReference>
<dbReference type="PANTHER" id="PTHR43420">
    <property type="entry name" value="ACETYLTRANSFERASE"/>
    <property type="match status" value="1"/>
</dbReference>
<accession>A0ABV4N967</accession>
<gene>
    <name evidence="4" type="ORF">AB4566_05455</name>
</gene>
<evidence type="ECO:0000313" key="5">
    <source>
        <dbReference type="Proteomes" id="UP001570417"/>
    </source>
</evidence>
<dbReference type="Pfam" id="PF00583">
    <property type="entry name" value="Acetyltransf_1"/>
    <property type="match status" value="1"/>
</dbReference>
<keyword evidence="1" id="KW-0808">Transferase</keyword>
<keyword evidence="5" id="KW-1185">Reference proteome</keyword>
<name>A0ABV4N967_9VIBR</name>
<dbReference type="InterPro" id="IPR050680">
    <property type="entry name" value="YpeA/RimI_acetyltransf"/>
</dbReference>
<dbReference type="RefSeq" id="WP_372265225.1">
    <property type="nucleotide sequence ID" value="NZ_JBFRUW010000014.1"/>
</dbReference>
<dbReference type="CDD" id="cd04301">
    <property type="entry name" value="NAT_SF"/>
    <property type="match status" value="1"/>
</dbReference>
<dbReference type="InterPro" id="IPR000182">
    <property type="entry name" value="GNAT_dom"/>
</dbReference>
<evidence type="ECO:0000313" key="4">
    <source>
        <dbReference type="EMBL" id="MFA0567717.1"/>
    </source>
</evidence>
<evidence type="ECO:0000256" key="1">
    <source>
        <dbReference type="ARBA" id="ARBA00022679"/>
    </source>
</evidence>
<dbReference type="EMBL" id="JBFRUW010000014">
    <property type="protein sequence ID" value="MFA0567717.1"/>
    <property type="molecule type" value="Genomic_DNA"/>
</dbReference>
<evidence type="ECO:0000256" key="2">
    <source>
        <dbReference type="ARBA" id="ARBA00023315"/>
    </source>
</evidence>
<dbReference type="InterPro" id="IPR016181">
    <property type="entry name" value="Acyl_CoA_acyltransferase"/>
</dbReference>
<proteinExistence type="predicted"/>
<dbReference type="SUPFAM" id="SSF55729">
    <property type="entry name" value="Acyl-CoA N-acyltransferases (Nat)"/>
    <property type="match status" value="1"/>
</dbReference>